<accession>A0A240EKI0</accession>
<dbReference type="Proteomes" id="UP000219336">
    <property type="component" value="Unassembled WGS sequence"/>
</dbReference>
<proteinExistence type="predicted"/>
<sequence>MQRYIINGLLFALGCIPEHTFGQYIAELDLHIPGIYIGKTVIGLEESKLLVQGELTSVFLVSQSYVVDEEADLNFIIIEQSNREPANYNQLTLPSISTTINNKAGVEVDGSFSYTIIVHQQVLR</sequence>
<dbReference type="RefSeq" id="WP_096994117.1">
    <property type="nucleotide sequence ID" value="NZ_JBHSII010000001.1"/>
</dbReference>
<name>A0A240EKI0_9VIBR</name>
<dbReference type="AlphaFoldDB" id="A0A240EKI0"/>
<evidence type="ECO:0000313" key="1">
    <source>
        <dbReference type="EMBL" id="SNX49001.1"/>
    </source>
</evidence>
<protein>
    <submittedName>
        <fullName evidence="1">Uncharacterized protein</fullName>
    </submittedName>
</protein>
<dbReference type="EMBL" id="OANU01000045">
    <property type="protein sequence ID" value="SNX49001.1"/>
    <property type="molecule type" value="Genomic_DNA"/>
</dbReference>
<gene>
    <name evidence="1" type="ORF">VTH8203_02638</name>
</gene>
<keyword evidence="2" id="KW-1185">Reference proteome</keyword>
<dbReference type="PROSITE" id="PS51257">
    <property type="entry name" value="PROKAR_LIPOPROTEIN"/>
    <property type="match status" value="1"/>
</dbReference>
<dbReference type="OrthoDB" id="5874801at2"/>
<evidence type="ECO:0000313" key="2">
    <source>
        <dbReference type="Proteomes" id="UP000219336"/>
    </source>
</evidence>
<reference evidence="2" key="1">
    <citation type="submission" date="2016-06" db="EMBL/GenBank/DDBJ databases">
        <authorList>
            <person name="Rodrigo-Torres L."/>
            <person name="Arahal R.D."/>
            <person name="Lucena T."/>
        </authorList>
    </citation>
    <scope>NUCLEOTIDE SEQUENCE [LARGE SCALE GENOMIC DNA]</scope>
    <source>
        <strain evidence="2">CECT8203</strain>
    </source>
</reference>
<organism evidence="1 2">
    <name type="scientific">Vibrio thalassae</name>
    <dbReference type="NCBI Taxonomy" id="1243014"/>
    <lineage>
        <taxon>Bacteria</taxon>
        <taxon>Pseudomonadati</taxon>
        <taxon>Pseudomonadota</taxon>
        <taxon>Gammaproteobacteria</taxon>
        <taxon>Vibrionales</taxon>
        <taxon>Vibrionaceae</taxon>
        <taxon>Vibrio</taxon>
    </lineage>
</organism>